<feature type="DNA-binding region" description="OmpR/PhoB-type" evidence="3">
    <location>
        <begin position="132"/>
        <end position="230"/>
    </location>
</feature>
<evidence type="ECO:0000259" key="4">
    <source>
        <dbReference type="PROSITE" id="PS50110"/>
    </source>
</evidence>
<keyword evidence="1 3" id="KW-0238">DNA-binding</keyword>
<evidence type="ECO:0000259" key="5">
    <source>
        <dbReference type="PROSITE" id="PS51755"/>
    </source>
</evidence>
<dbReference type="EMBL" id="JAOCZP010000007">
    <property type="protein sequence ID" value="MCT7377400.1"/>
    <property type="molecule type" value="Genomic_DNA"/>
</dbReference>
<dbReference type="PANTHER" id="PTHR48111">
    <property type="entry name" value="REGULATOR OF RPOS"/>
    <property type="match status" value="1"/>
</dbReference>
<feature type="domain" description="OmpR/PhoB-type" evidence="5">
    <location>
        <begin position="132"/>
        <end position="230"/>
    </location>
</feature>
<dbReference type="SUPFAM" id="SSF52172">
    <property type="entry name" value="CheY-like"/>
    <property type="match status" value="1"/>
</dbReference>
<dbReference type="Pfam" id="PF00072">
    <property type="entry name" value="Response_reg"/>
    <property type="match status" value="1"/>
</dbReference>
<keyword evidence="7" id="KW-1185">Reference proteome</keyword>
<gene>
    <name evidence="6" type="ORF">N5A92_20495</name>
</gene>
<dbReference type="Gene3D" id="3.40.50.2300">
    <property type="match status" value="1"/>
</dbReference>
<dbReference type="PROSITE" id="PS51755">
    <property type="entry name" value="OMPR_PHOB"/>
    <property type="match status" value="1"/>
</dbReference>
<proteinExistence type="predicted"/>
<dbReference type="PANTHER" id="PTHR48111:SF59">
    <property type="entry name" value="TRANSCRIPTIONAL REGULATORY PROTEIN BAER"/>
    <property type="match status" value="1"/>
</dbReference>
<dbReference type="InterPro" id="IPR001867">
    <property type="entry name" value="OmpR/PhoB-type_DNA-bd"/>
</dbReference>
<dbReference type="Pfam" id="PF00486">
    <property type="entry name" value="Trans_reg_C"/>
    <property type="match status" value="1"/>
</dbReference>
<keyword evidence="2" id="KW-0597">Phosphoprotein</keyword>
<accession>A0ABT2LS91</accession>
<dbReference type="InterPro" id="IPR039420">
    <property type="entry name" value="WalR-like"/>
</dbReference>
<reference evidence="6 7" key="1">
    <citation type="submission" date="2022-09" db="EMBL/GenBank/DDBJ databases">
        <title>Chelativorans salina sp. nov., a novel slightly halophilic bacterium isolated from a saline lake sediment enrichment.</title>
        <authorList>
            <person name="Gao L."/>
            <person name="Fang B.-Z."/>
            <person name="Li W.-J."/>
        </authorList>
    </citation>
    <scope>NUCLEOTIDE SEQUENCE [LARGE SCALE GENOMIC DNA]</scope>
    <source>
        <strain evidence="6 7">EGI FJ00035</strain>
    </source>
</reference>
<protein>
    <submittedName>
        <fullName evidence="6">Response regulator transcription factor</fullName>
    </submittedName>
</protein>
<feature type="modified residue" description="4-aspartylphosphate" evidence="2">
    <location>
        <position position="53"/>
    </location>
</feature>
<dbReference type="CDD" id="cd17574">
    <property type="entry name" value="REC_OmpR"/>
    <property type="match status" value="1"/>
</dbReference>
<evidence type="ECO:0000256" key="2">
    <source>
        <dbReference type="PROSITE-ProRule" id="PRU00169"/>
    </source>
</evidence>
<evidence type="ECO:0000256" key="1">
    <source>
        <dbReference type="ARBA" id="ARBA00023125"/>
    </source>
</evidence>
<evidence type="ECO:0000256" key="3">
    <source>
        <dbReference type="PROSITE-ProRule" id="PRU01091"/>
    </source>
</evidence>
<organism evidence="6 7">
    <name type="scientific">Chelativorans salis</name>
    <dbReference type="NCBI Taxonomy" id="2978478"/>
    <lineage>
        <taxon>Bacteria</taxon>
        <taxon>Pseudomonadati</taxon>
        <taxon>Pseudomonadota</taxon>
        <taxon>Alphaproteobacteria</taxon>
        <taxon>Hyphomicrobiales</taxon>
        <taxon>Phyllobacteriaceae</taxon>
        <taxon>Chelativorans</taxon>
    </lineage>
</organism>
<name>A0ABT2LS91_9HYPH</name>
<comment type="caution">
    <text evidence="6">The sequence shown here is derived from an EMBL/GenBank/DDBJ whole genome shotgun (WGS) entry which is preliminary data.</text>
</comment>
<feature type="domain" description="Response regulatory" evidence="4">
    <location>
        <begin position="4"/>
        <end position="117"/>
    </location>
</feature>
<dbReference type="InterPro" id="IPR001789">
    <property type="entry name" value="Sig_transdc_resp-reg_receiver"/>
</dbReference>
<dbReference type="PROSITE" id="PS50110">
    <property type="entry name" value="RESPONSE_REGULATORY"/>
    <property type="match status" value="1"/>
</dbReference>
<evidence type="ECO:0000313" key="6">
    <source>
        <dbReference type="EMBL" id="MCT7377400.1"/>
    </source>
</evidence>
<dbReference type="RefSeq" id="WP_260905886.1">
    <property type="nucleotide sequence ID" value="NZ_JAOCZP010000007.1"/>
</dbReference>
<dbReference type="SMART" id="SM00862">
    <property type="entry name" value="Trans_reg_C"/>
    <property type="match status" value="1"/>
</dbReference>
<dbReference type="Gene3D" id="6.10.250.690">
    <property type="match status" value="1"/>
</dbReference>
<sequence>MQLKILIADDDPHIREVLDFALRKNGHETIMAKDGEEALRLFGEKAPDIVVLDVGMPERDGLEVCRSIRRDSDVPVLFLSARDEEIDRILGLEIGGDDYLTKPFSPRELVTRIGVIMRRAARASKEMDAAAAAELSQGDLRLDRHQHAVTLAGTPVFLTSTEFAIVAALLERPGQIFDRSRLMARVYRGNIHVSDRTIDSHIRNVRAKFAAAGCTGVIDTLHRIGFRLGRCVRQSDPSAQADAEASWKA</sequence>
<dbReference type="Proteomes" id="UP001320831">
    <property type="component" value="Unassembled WGS sequence"/>
</dbReference>
<dbReference type="SMART" id="SM00448">
    <property type="entry name" value="REC"/>
    <property type="match status" value="1"/>
</dbReference>
<dbReference type="Gene3D" id="1.10.10.10">
    <property type="entry name" value="Winged helix-like DNA-binding domain superfamily/Winged helix DNA-binding domain"/>
    <property type="match status" value="1"/>
</dbReference>
<dbReference type="InterPro" id="IPR011006">
    <property type="entry name" value="CheY-like_superfamily"/>
</dbReference>
<evidence type="ECO:0000313" key="7">
    <source>
        <dbReference type="Proteomes" id="UP001320831"/>
    </source>
</evidence>
<dbReference type="CDD" id="cd00383">
    <property type="entry name" value="trans_reg_C"/>
    <property type="match status" value="1"/>
</dbReference>
<dbReference type="InterPro" id="IPR036388">
    <property type="entry name" value="WH-like_DNA-bd_sf"/>
</dbReference>